<dbReference type="GO" id="GO:0003700">
    <property type="term" value="F:DNA-binding transcription factor activity"/>
    <property type="evidence" value="ECO:0007669"/>
    <property type="project" value="InterPro"/>
</dbReference>
<feature type="domain" description="HTH marR-type" evidence="2">
    <location>
        <begin position="9"/>
        <end position="143"/>
    </location>
</feature>
<dbReference type="EMBL" id="SSOB01000008">
    <property type="protein sequence ID" value="THF81723.1"/>
    <property type="molecule type" value="Genomic_DNA"/>
</dbReference>
<keyword evidence="4" id="KW-1185">Reference proteome</keyword>
<evidence type="ECO:0000313" key="4">
    <source>
        <dbReference type="Proteomes" id="UP000310636"/>
    </source>
</evidence>
<dbReference type="PRINTS" id="PR00598">
    <property type="entry name" value="HTHMARR"/>
</dbReference>
<evidence type="ECO:0000259" key="2">
    <source>
        <dbReference type="PROSITE" id="PS50995"/>
    </source>
</evidence>
<protein>
    <submittedName>
        <fullName evidence="3">MarR family transcriptional regulator</fullName>
    </submittedName>
</protein>
<evidence type="ECO:0000313" key="3">
    <source>
        <dbReference type="EMBL" id="THF81723.1"/>
    </source>
</evidence>
<dbReference type="PANTHER" id="PTHR33164:SF101">
    <property type="entry name" value="TRANSCRIPTIONAL REPRESSOR MPRA"/>
    <property type="match status" value="1"/>
</dbReference>
<sequence>MNSEFRVDPDMIIQIYNQIFKHFSHQRIRRLSEHLREHDLSLNQFSVLNLIYRQHDCSSMLLANRLHLKAASMTYIVDSLVKRGLANRIENPEDRRSHFIALTEEGEQLVIGIEEDDELSRHIASLDPDKQEMLYLSLRVLRNVIFQQAEPCPKPDEEEN</sequence>
<dbReference type="PROSITE" id="PS50995">
    <property type="entry name" value="HTH_MARR_2"/>
    <property type="match status" value="1"/>
</dbReference>
<proteinExistence type="predicted"/>
<dbReference type="Proteomes" id="UP000310636">
    <property type="component" value="Unassembled WGS sequence"/>
</dbReference>
<keyword evidence="1" id="KW-0238">DNA-binding</keyword>
<organism evidence="3 4">
    <name type="scientific">Cohnella fermenti</name>
    <dbReference type="NCBI Taxonomy" id="2565925"/>
    <lineage>
        <taxon>Bacteria</taxon>
        <taxon>Bacillati</taxon>
        <taxon>Bacillota</taxon>
        <taxon>Bacilli</taxon>
        <taxon>Bacillales</taxon>
        <taxon>Paenibacillaceae</taxon>
        <taxon>Cohnella</taxon>
    </lineage>
</organism>
<dbReference type="Gene3D" id="1.10.10.10">
    <property type="entry name" value="Winged helix-like DNA-binding domain superfamily/Winged helix DNA-binding domain"/>
    <property type="match status" value="1"/>
</dbReference>
<dbReference type="Pfam" id="PF01047">
    <property type="entry name" value="MarR"/>
    <property type="match status" value="1"/>
</dbReference>
<reference evidence="3 4" key="1">
    <citation type="submission" date="2019-04" db="EMBL/GenBank/DDBJ databases">
        <title>Cohnella sp. nov. isolated from preserved vegetables.</title>
        <authorList>
            <person name="Lin S.-Y."/>
            <person name="Hung M.-H."/>
            <person name="Young C.-C."/>
        </authorList>
    </citation>
    <scope>NUCLEOTIDE SEQUENCE [LARGE SCALE GENOMIC DNA]</scope>
    <source>
        <strain evidence="3 4">CC-MHH1044</strain>
    </source>
</reference>
<gene>
    <name evidence="3" type="ORF">E6C55_08330</name>
</gene>
<dbReference type="RefSeq" id="WP_136369319.1">
    <property type="nucleotide sequence ID" value="NZ_SSOB01000008.1"/>
</dbReference>
<name>A0A4S4C221_9BACL</name>
<comment type="caution">
    <text evidence="3">The sequence shown here is derived from an EMBL/GenBank/DDBJ whole genome shotgun (WGS) entry which is preliminary data.</text>
</comment>
<dbReference type="InterPro" id="IPR000835">
    <property type="entry name" value="HTH_MarR-typ"/>
</dbReference>
<accession>A0A4S4C221</accession>
<dbReference type="AlphaFoldDB" id="A0A4S4C221"/>
<dbReference type="GO" id="GO:0006950">
    <property type="term" value="P:response to stress"/>
    <property type="evidence" value="ECO:0007669"/>
    <property type="project" value="TreeGrafter"/>
</dbReference>
<dbReference type="PANTHER" id="PTHR33164">
    <property type="entry name" value="TRANSCRIPTIONAL REGULATOR, MARR FAMILY"/>
    <property type="match status" value="1"/>
</dbReference>
<dbReference type="GO" id="GO:0003677">
    <property type="term" value="F:DNA binding"/>
    <property type="evidence" value="ECO:0007669"/>
    <property type="project" value="UniProtKB-KW"/>
</dbReference>
<dbReference type="InterPro" id="IPR036390">
    <property type="entry name" value="WH_DNA-bd_sf"/>
</dbReference>
<dbReference type="InterPro" id="IPR036388">
    <property type="entry name" value="WH-like_DNA-bd_sf"/>
</dbReference>
<dbReference type="SMART" id="SM00347">
    <property type="entry name" value="HTH_MARR"/>
    <property type="match status" value="1"/>
</dbReference>
<dbReference type="SUPFAM" id="SSF46785">
    <property type="entry name" value="Winged helix' DNA-binding domain"/>
    <property type="match status" value="1"/>
</dbReference>
<dbReference type="OrthoDB" id="2389730at2"/>
<evidence type="ECO:0000256" key="1">
    <source>
        <dbReference type="ARBA" id="ARBA00023125"/>
    </source>
</evidence>
<dbReference type="InterPro" id="IPR039422">
    <property type="entry name" value="MarR/SlyA-like"/>
</dbReference>